<feature type="region of interest" description="Disordered" evidence="1">
    <location>
        <begin position="22"/>
        <end position="61"/>
    </location>
</feature>
<evidence type="ECO:0000256" key="2">
    <source>
        <dbReference type="SAM" id="SignalP"/>
    </source>
</evidence>
<dbReference type="AlphaFoldDB" id="A0A5J4LU36"/>
<accession>A0A5J4LU36</accession>
<feature type="chain" id="PRO_5023907609" description="Lipoprotein" evidence="2">
    <location>
        <begin position="25"/>
        <end position="61"/>
    </location>
</feature>
<dbReference type="EMBL" id="BLAG01000022">
    <property type="protein sequence ID" value="GES33905.1"/>
    <property type="molecule type" value="Genomic_DNA"/>
</dbReference>
<evidence type="ECO:0008006" key="5">
    <source>
        <dbReference type="Google" id="ProtNLM"/>
    </source>
</evidence>
<organism evidence="3 4">
    <name type="scientific">Streptomyces angustmyceticus</name>
    <dbReference type="NCBI Taxonomy" id="285578"/>
    <lineage>
        <taxon>Bacteria</taxon>
        <taxon>Bacillati</taxon>
        <taxon>Actinomycetota</taxon>
        <taxon>Actinomycetes</taxon>
        <taxon>Kitasatosporales</taxon>
        <taxon>Streptomycetaceae</taxon>
        <taxon>Streptomyces</taxon>
    </lineage>
</organism>
<proteinExistence type="predicted"/>
<dbReference type="Proteomes" id="UP000325598">
    <property type="component" value="Unassembled WGS sequence"/>
</dbReference>
<reference evidence="3 4" key="1">
    <citation type="submission" date="2019-10" db="EMBL/GenBank/DDBJ databases">
        <title>Whole genome shotgun sequence of Streptomyces angustmyceticus NBRC 3934.</title>
        <authorList>
            <person name="Hosoyama A."/>
            <person name="Ichikawa N."/>
            <person name="Kimura A."/>
            <person name="Kitahashi Y."/>
            <person name="Komaki H."/>
            <person name="Uohara A."/>
        </authorList>
    </citation>
    <scope>NUCLEOTIDE SEQUENCE [LARGE SCALE GENOMIC DNA]</scope>
    <source>
        <strain evidence="3 4">NBRC 3934</strain>
    </source>
</reference>
<keyword evidence="4" id="KW-1185">Reference proteome</keyword>
<protein>
    <recommendedName>
        <fullName evidence="5">Lipoprotein</fullName>
    </recommendedName>
</protein>
<evidence type="ECO:0000313" key="3">
    <source>
        <dbReference type="EMBL" id="GES33905.1"/>
    </source>
</evidence>
<comment type="caution">
    <text evidence="3">The sequence shown here is derived from an EMBL/GenBank/DDBJ whole genome shotgun (WGS) entry which is preliminary data.</text>
</comment>
<evidence type="ECO:0000256" key="1">
    <source>
        <dbReference type="SAM" id="MobiDB-lite"/>
    </source>
</evidence>
<feature type="signal peptide" evidence="2">
    <location>
        <begin position="1"/>
        <end position="24"/>
    </location>
</feature>
<gene>
    <name evidence="3" type="ORF">San01_63930</name>
</gene>
<sequence length="61" mass="6143">MKKALAVGALTLVAFGGAAAPALADSHTPAPPHTAFVLDNHLPVSPSDSHTPLIPLDSHTP</sequence>
<keyword evidence="2" id="KW-0732">Signal</keyword>
<evidence type="ECO:0000313" key="4">
    <source>
        <dbReference type="Proteomes" id="UP000325598"/>
    </source>
</evidence>
<name>A0A5J4LU36_9ACTN</name>